<feature type="binding site" evidence="4">
    <location>
        <position position="125"/>
    </location>
    <ligand>
        <name>substrate</name>
    </ligand>
</feature>
<evidence type="ECO:0000256" key="2">
    <source>
        <dbReference type="ARBA" id="ARBA00022723"/>
    </source>
</evidence>
<feature type="domain" description="HpcH/HpaI aldolase/citrate lyase" evidence="6">
    <location>
        <begin position="58"/>
        <end position="295"/>
    </location>
</feature>
<dbReference type="PIRSF" id="PIRSF015582">
    <property type="entry name" value="Cit_lyase_B"/>
    <property type="match status" value="1"/>
</dbReference>
<dbReference type="Pfam" id="PF03328">
    <property type="entry name" value="HpcH_HpaI"/>
    <property type="match status" value="1"/>
</dbReference>
<keyword evidence="2 5" id="KW-0479">Metal-binding</keyword>
<proteinExistence type="predicted"/>
<comment type="cofactor">
    <cofactor evidence="1">
        <name>Mg(2+)</name>
        <dbReference type="ChEBI" id="CHEBI:18420"/>
    </cofactor>
</comment>
<evidence type="ECO:0000313" key="8">
    <source>
        <dbReference type="Proteomes" id="UP000292702"/>
    </source>
</evidence>
<dbReference type="EMBL" id="RWJN01000231">
    <property type="protein sequence ID" value="TCD64529.1"/>
    <property type="molecule type" value="Genomic_DNA"/>
</dbReference>
<comment type="caution">
    <text evidence="7">The sequence shown here is derived from an EMBL/GenBank/DDBJ whole genome shotgun (WGS) entry which is preliminary data.</text>
</comment>
<protein>
    <recommendedName>
        <fullName evidence="6">HpcH/HpaI aldolase/citrate lyase domain-containing protein</fullName>
    </recommendedName>
</protein>
<dbReference type="Proteomes" id="UP000292702">
    <property type="component" value="Unassembled WGS sequence"/>
</dbReference>
<dbReference type="Gene3D" id="3.20.20.60">
    <property type="entry name" value="Phosphoenolpyruvate-binding domains"/>
    <property type="match status" value="1"/>
</dbReference>
<reference evidence="7 8" key="1">
    <citation type="submission" date="2018-11" db="EMBL/GenBank/DDBJ databases">
        <title>Genome assembly of Steccherinum ochraceum LE-BIN_3174, the white-rot fungus of the Steccherinaceae family (The Residual Polyporoid clade, Polyporales, Basidiomycota).</title>
        <authorList>
            <person name="Fedorova T.V."/>
            <person name="Glazunova O.A."/>
            <person name="Landesman E.O."/>
            <person name="Moiseenko K.V."/>
            <person name="Psurtseva N.V."/>
            <person name="Savinova O.S."/>
            <person name="Shakhova N.V."/>
            <person name="Tyazhelova T.V."/>
            <person name="Vasina D.V."/>
        </authorList>
    </citation>
    <scope>NUCLEOTIDE SEQUENCE [LARGE SCALE GENOMIC DNA]</scope>
    <source>
        <strain evidence="7 8">LE-BIN_3174</strain>
    </source>
</reference>
<keyword evidence="3 5" id="KW-0460">Magnesium</keyword>
<dbReference type="PANTHER" id="PTHR32308:SF0">
    <property type="entry name" value="HPCH_HPAI ALDOLASE_CITRATE LYASE DOMAIN-CONTAINING PROTEIN"/>
    <property type="match status" value="1"/>
</dbReference>
<evidence type="ECO:0000256" key="1">
    <source>
        <dbReference type="ARBA" id="ARBA00001946"/>
    </source>
</evidence>
<keyword evidence="8" id="KW-1185">Reference proteome</keyword>
<dbReference type="InterPro" id="IPR040442">
    <property type="entry name" value="Pyrv_kinase-like_dom_sf"/>
</dbReference>
<evidence type="ECO:0000313" key="7">
    <source>
        <dbReference type="EMBL" id="TCD64529.1"/>
    </source>
</evidence>
<evidence type="ECO:0000256" key="4">
    <source>
        <dbReference type="PIRSR" id="PIRSR015582-1"/>
    </source>
</evidence>
<dbReference type="PANTHER" id="PTHR32308">
    <property type="entry name" value="LYASE BETA SUBUNIT, PUTATIVE (AFU_ORTHOLOGUE AFUA_4G13030)-RELATED"/>
    <property type="match status" value="1"/>
</dbReference>
<evidence type="ECO:0000256" key="5">
    <source>
        <dbReference type="PIRSR" id="PIRSR015582-2"/>
    </source>
</evidence>
<dbReference type="GO" id="GO:0000287">
    <property type="term" value="F:magnesium ion binding"/>
    <property type="evidence" value="ECO:0007669"/>
    <property type="project" value="TreeGrafter"/>
</dbReference>
<dbReference type="InterPro" id="IPR005000">
    <property type="entry name" value="Aldolase/citrate-lyase_domain"/>
</dbReference>
<dbReference type="GO" id="GO:0006107">
    <property type="term" value="P:oxaloacetate metabolic process"/>
    <property type="evidence" value="ECO:0007669"/>
    <property type="project" value="TreeGrafter"/>
</dbReference>
<feature type="binding site" evidence="5">
    <location>
        <position position="192"/>
    </location>
    <ligand>
        <name>Mg(2+)</name>
        <dbReference type="ChEBI" id="CHEBI:18420"/>
    </ligand>
</feature>
<evidence type="ECO:0000259" key="6">
    <source>
        <dbReference type="Pfam" id="PF03328"/>
    </source>
</evidence>
<dbReference type="SUPFAM" id="SSF51621">
    <property type="entry name" value="Phosphoenolpyruvate/pyruvate domain"/>
    <property type="match status" value="1"/>
</dbReference>
<dbReference type="OrthoDB" id="1773at2759"/>
<gene>
    <name evidence="7" type="ORF">EIP91_003996</name>
</gene>
<feature type="binding site" evidence="4">
    <location>
        <position position="192"/>
    </location>
    <ligand>
        <name>substrate</name>
    </ligand>
</feature>
<feature type="binding site" evidence="5">
    <location>
        <position position="227"/>
    </location>
    <ligand>
        <name>Mg(2+)</name>
        <dbReference type="ChEBI" id="CHEBI:18420"/>
    </ligand>
</feature>
<organism evidence="7 8">
    <name type="scientific">Steccherinum ochraceum</name>
    <dbReference type="NCBI Taxonomy" id="92696"/>
    <lineage>
        <taxon>Eukaryota</taxon>
        <taxon>Fungi</taxon>
        <taxon>Dikarya</taxon>
        <taxon>Basidiomycota</taxon>
        <taxon>Agaricomycotina</taxon>
        <taxon>Agaricomycetes</taxon>
        <taxon>Polyporales</taxon>
        <taxon>Steccherinaceae</taxon>
        <taxon>Steccherinum</taxon>
    </lineage>
</organism>
<dbReference type="AlphaFoldDB" id="A0A4R0RI36"/>
<dbReference type="GO" id="GO:0003824">
    <property type="term" value="F:catalytic activity"/>
    <property type="evidence" value="ECO:0007669"/>
    <property type="project" value="InterPro"/>
</dbReference>
<accession>A0A4R0RI36</accession>
<name>A0A4R0RI36_9APHY</name>
<evidence type="ECO:0000256" key="3">
    <source>
        <dbReference type="ARBA" id="ARBA00022842"/>
    </source>
</evidence>
<dbReference type="InterPro" id="IPR011206">
    <property type="entry name" value="Citrate_lyase_beta/mcl1/mcl2"/>
</dbReference>
<dbReference type="STRING" id="92696.A0A4R0RI36"/>
<sequence length="372" mass="40969">MLQLHLCAKRAPCLRATVGLTKSRSQIALSSVLKAAAFTTASADQASERNGPQDSLRRSYLYVPASSGRMLEKSLSTPSDVIIYDLEDSVPPSPEHKNNARNRLTDFLLSKSTSELPEARRVAVRLNSIHTPFFQEDIIAALRLPIITTFVLPKIHSPQDLHYVSRKIYEHRQFTTSQSVTNAPIRFVASIESARSLFNIGAIAGWQSEHGPLLGGRLSALLFAAEDYCADTSIIRTPSRRELLYTRSQVSVTARAFGLEAIDMVCINYRDPAYLKEECQDGRELGYTGKQAIHPAQVDVIQSTFVPTAKEILRAARIVHHMNHAHANEKGAIGLPLEGGGEEMIDAPMIKQAENTIRAAKAAGLHIPEIIQ</sequence>
<dbReference type="InterPro" id="IPR015813">
    <property type="entry name" value="Pyrv/PenolPyrv_kinase-like_dom"/>
</dbReference>